<evidence type="ECO:0000256" key="8">
    <source>
        <dbReference type="RuleBase" id="RU365068"/>
    </source>
</evidence>
<keyword evidence="2 7" id="KW-0378">Hydrolase</keyword>
<reference evidence="13" key="1">
    <citation type="journal article" date="2017" name="Genome Biol.">
        <title>Comparative genomics reveals high biological diversity and specific adaptations in the industrially and medically important fungal genus Aspergillus.</title>
        <authorList>
            <person name="de Vries R.P."/>
            <person name="Riley R."/>
            <person name="Wiebenga A."/>
            <person name="Aguilar-Osorio G."/>
            <person name="Amillis S."/>
            <person name="Uchima C.A."/>
            <person name="Anderluh G."/>
            <person name="Asadollahi M."/>
            <person name="Askin M."/>
            <person name="Barry K."/>
            <person name="Battaglia E."/>
            <person name="Bayram O."/>
            <person name="Benocci T."/>
            <person name="Braus-Stromeyer S.A."/>
            <person name="Caldana C."/>
            <person name="Canovas D."/>
            <person name="Cerqueira G.C."/>
            <person name="Chen F."/>
            <person name="Chen W."/>
            <person name="Choi C."/>
            <person name="Clum A."/>
            <person name="Dos Santos R.A."/>
            <person name="Damasio A.R."/>
            <person name="Diallinas G."/>
            <person name="Emri T."/>
            <person name="Fekete E."/>
            <person name="Flipphi M."/>
            <person name="Freyberg S."/>
            <person name="Gallo A."/>
            <person name="Gournas C."/>
            <person name="Habgood R."/>
            <person name="Hainaut M."/>
            <person name="Harispe M.L."/>
            <person name="Henrissat B."/>
            <person name="Hilden K.S."/>
            <person name="Hope R."/>
            <person name="Hossain A."/>
            <person name="Karabika E."/>
            <person name="Karaffa L."/>
            <person name="Karanyi Z."/>
            <person name="Krasevec N."/>
            <person name="Kuo A."/>
            <person name="Kusch H."/>
            <person name="LaButti K."/>
            <person name="Lagendijk E.L."/>
            <person name="Lapidus A."/>
            <person name="Levasseur A."/>
            <person name="Lindquist E."/>
            <person name="Lipzen A."/>
            <person name="Logrieco A.F."/>
            <person name="MacCabe A."/>
            <person name="Maekelae M.R."/>
            <person name="Malavazi I."/>
            <person name="Melin P."/>
            <person name="Meyer V."/>
            <person name="Mielnichuk N."/>
            <person name="Miskei M."/>
            <person name="Molnar A.P."/>
            <person name="Mule G."/>
            <person name="Ngan C.Y."/>
            <person name="Orejas M."/>
            <person name="Orosz E."/>
            <person name="Ouedraogo J.P."/>
            <person name="Overkamp K.M."/>
            <person name="Park H.-S."/>
            <person name="Perrone G."/>
            <person name="Piumi F."/>
            <person name="Punt P.J."/>
            <person name="Ram A.F."/>
            <person name="Ramon A."/>
            <person name="Rauscher S."/>
            <person name="Record E."/>
            <person name="Riano-Pachon D.M."/>
            <person name="Robert V."/>
            <person name="Roehrig J."/>
            <person name="Ruller R."/>
            <person name="Salamov A."/>
            <person name="Salih N.S."/>
            <person name="Samson R.A."/>
            <person name="Sandor E."/>
            <person name="Sanguinetti M."/>
            <person name="Schuetze T."/>
            <person name="Sepcic K."/>
            <person name="Shelest E."/>
            <person name="Sherlock G."/>
            <person name="Sophianopoulou V."/>
            <person name="Squina F.M."/>
            <person name="Sun H."/>
            <person name="Susca A."/>
            <person name="Todd R.B."/>
            <person name="Tsang A."/>
            <person name="Unkles S.E."/>
            <person name="van de Wiele N."/>
            <person name="van Rossen-Uffink D."/>
            <person name="Oliveira J.V."/>
            <person name="Vesth T.C."/>
            <person name="Visser J."/>
            <person name="Yu J.-H."/>
            <person name="Zhou M."/>
            <person name="Andersen M.R."/>
            <person name="Archer D.B."/>
            <person name="Baker S.E."/>
            <person name="Benoit I."/>
            <person name="Brakhage A.A."/>
            <person name="Braus G.H."/>
            <person name="Fischer R."/>
            <person name="Frisvad J.C."/>
            <person name="Goldman G.H."/>
            <person name="Houbraken J."/>
            <person name="Oakley B."/>
            <person name="Pocsi I."/>
            <person name="Scazzocchio C."/>
            <person name="Seiboth B."/>
            <person name="vanKuyk P.A."/>
            <person name="Wortman J."/>
            <person name="Dyer P.S."/>
            <person name="Grigoriev I.V."/>
        </authorList>
    </citation>
    <scope>NUCLEOTIDE SEQUENCE [LARGE SCALE GENOMIC DNA]</scope>
    <source>
        <strain evidence="13">CBS 506.65</strain>
    </source>
</reference>
<evidence type="ECO:0000256" key="6">
    <source>
        <dbReference type="ARBA" id="ARBA00047984"/>
    </source>
</evidence>
<protein>
    <recommendedName>
        <fullName evidence="8">ATP-dependent RNA helicase</fullName>
        <ecNumber evidence="8">3.6.4.13</ecNumber>
    </recommendedName>
</protein>
<evidence type="ECO:0000259" key="10">
    <source>
        <dbReference type="PROSITE" id="PS51192"/>
    </source>
</evidence>
<name>A0A1L9SSF4_9EURO</name>
<dbReference type="Proteomes" id="UP000184188">
    <property type="component" value="Unassembled WGS sequence"/>
</dbReference>
<gene>
    <name evidence="12" type="ORF">ASPZODRAFT_89818</name>
</gene>
<dbReference type="Gene3D" id="3.40.50.300">
    <property type="entry name" value="P-loop containing nucleotide triphosphate hydrolases"/>
    <property type="match status" value="2"/>
</dbReference>
<dbReference type="CDD" id="cd17964">
    <property type="entry name" value="DEADc_MSS116"/>
    <property type="match status" value="1"/>
</dbReference>
<evidence type="ECO:0000256" key="1">
    <source>
        <dbReference type="ARBA" id="ARBA00022741"/>
    </source>
</evidence>
<dbReference type="InterPro" id="IPR000629">
    <property type="entry name" value="RNA-helicase_DEAD-box_CS"/>
</dbReference>
<comment type="similarity">
    <text evidence="7">Belongs to the DEAD box helicase family.</text>
</comment>
<comment type="domain">
    <text evidence="8">The Q motif is unique to and characteristic of the DEAD box family of RNA helicases and controls ATP binding and hydrolysis.</text>
</comment>
<dbReference type="RefSeq" id="XP_022584554.1">
    <property type="nucleotide sequence ID" value="XM_022730370.1"/>
</dbReference>
<dbReference type="InterPro" id="IPR027417">
    <property type="entry name" value="P-loop_NTPase"/>
</dbReference>
<dbReference type="EMBL" id="KV878337">
    <property type="protein sequence ID" value="OJJ50044.1"/>
    <property type="molecule type" value="Genomic_DNA"/>
</dbReference>
<evidence type="ECO:0000256" key="3">
    <source>
        <dbReference type="ARBA" id="ARBA00022806"/>
    </source>
</evidence>
<feature type="domain" description="Helicase ATP-binding" evidence="10">
    <location>
        <begin position="119"/>
        <end position="317"/>
    </location>
</feature>
<sequence>MLGGVRRFGVARVLRASALRAPSRTFPQLARWQKPATPVVPQLVRSFYGSSILRSQAEIAAQEQQVEDAAETSNESQASESFENFADLERLELIDPRIIRTLSQKMNITSMTDVQRMTIKETLQGQDVLAQAKTGTGKTVAFLLPVLQNIMNDPTFKQSASRGSYSRLRNNNTSASDIRSIIISPTRELAEQIATEARKVAAGTGVVVQTAVGGTQKKEGLRRIQREGCHVLIGTPGRLKDILSDPYNGVRAPTLSSFVLDEADRLLDDGFSQEIMEIQSLLPDPRKVDRQTLMFSATVPKEVMHMVRRTMKPDYKFVQTVREDEVPTHQSVPQKVVYLNGFENAFPAILELAKKAIAEAAENPKARPFKAIVYFNATAQTNLAFETFRELVLDPRNPRGGHPLGNTAIVEMHSRLTQSRRTSNSEFFRRKEKAILFSSDVTARGMDFPDVTHVIQVGVPRDRPSYIHRLGRTARAKKDGQGWLFIHDGEHSSFNQKLGDLPIEEDAETLETAAVDMTRPGTVPSDSAAATTLSQVKYAMSQVSDELKAVSYRSQLGPLMGVFQRKRELVASLNDLAVHGYGMPEPPTIAREVAHRMGISNTPGLRQGESYSRRPQFVDDFSSRGNRGARDRFDQSDFGRGSFSRRRSGGRRFEDNE</sequence>
<dbReference type="PROSITE" id="PS51192">
    <property type="entry name" value="HELICASE_ATP_BIND_1"/>
    <property type="match status" value="1"/>
</dbReference>
<dbReference type="GO" id="GO:0003724">
    <property type="term" value="F:RNA helicase activity"/>
    <property type="evidence" value="ECO:0007669"/>
    <property type="project" value="UniProtKB-EC"/>
</dbReference>
<dbReference type="InterPro" id="IPR011545">
    <property type="entry name" value="DEAD/DEAH_box_helicase_dom"/>
</dbReference>
<keyword evidence="5 8" id="KW-0694">RNA-binding</keyword>
<dbReference type="PANTHER" id="PTHR24031">
    <property type="entry name" value="RNA HELICASE"/>
    <property type="match status" value="1"/>
</dbReference>
<feature type="region of interest" description="Disordered" evidence="9">
    <location>
        <begin position="600"/>
        <end position="657"/>
    </location>
</feature>
<feature type="compositionally biased region" description="Basic and acidic residues" evidence="9">
    <location>
        <begin position="628"/>
        <end position="637"/>
    </location>
</feature>
<evidence type="ECO:0000256" key="9">
    <source>
        <dbReference type="SAM" id="MobiDB-lite"/>
    </source>
</evidence>
<feature type="domain" description="Helicase C-terminal" evidence="11">
    <location>
        <begin position="356"/>
        <end position="518"/>
    </location>
</feature>
<dbReference type="PROSITE" id="PS51194">
    <property type="entry name" value="HELICASE_CTER"/>
    <property type="match status" value="1"/>
</dbReference>
<keyword evidence="3 7" id="KW-0347">Helicase</keyword>
<dbReference type="GO" id="GO:0005524">
    <property type="term" value="F:ATP binding"/>
    <property type="evidence" value="ECO:0007669"/>
    <property type="project" value="UniProtKB-UniRule"/>
</dbReference>
<comment type="catalytic activity">
    <reaction evidence="6 8">
        <text>ATP + H2O = ADP + phosphate + H(+)</text>
        <dbReference type="Rhea" id="RHEA:13065"/>
        <dbReference type="ChEBI" id="CHEBI:15377"/>
        <dbReference type="ChEBI" id="CHEBI:15378"/>
        <dbReference type="ChEBI" id="CHEBI:30616"/>
        <dbReference type="ChEBI" id="CHEBI:43474"/>
        <dbReference type="ChEBI" id="CHEBI:456216"/>
        <dbReference type="EC" id="3.6.4.13"/>
    </reaction>
</comment>
<accession>A0A1L9SSF4</accession>
<dbReference type="SUPFAM" id="SSF52540">
    <property type="entry name" value="P-loop containing nucleoside triphosphate hydrolases"/>
    <property type="match status" value="2"/>
</dbReference>
<dbReference type="SMART" id="SM00490">
    <property type="entry name" value="HELICc"/>
    <property type="match status" value="1"/>
</dbReference>
<proteinExistence type="inferred from homology"/>
<keyword evidence="13" id="KW-1185">Reference proteome</keyword>
<evidence type="ECO:0000313" key="13">
    <source>
        <dbReference type="Proteomes" id="UP000184188"/>
    </source>
</evidence>
<dbReference type="SMART" id="SM00487">
    <property type="entry name" value="DEXDc"/>
    <property type="match status" value="1"/>
</dbReference>
<evidence type="ECO:0000256" key="2">
    <source>
        <dbReference type="ARBA" id="ARBA00022801"/>
    </source>
</evidence>
<evidence type="ECO:0000256" key="5">
    <source>
        <dbReference type="ARBA" id="ARBA00022884"/>
    </source>
</evidence>
<dbReference type="GO" id="GO:0003723">
    <property type="term" value="F:RNA binding"/>
    <property type="evidence" value="ECO:0007669"/>
    <property type="project" value="UniProtKB-UniRule"/>
</dbReference>
<dbReference type="OrthoDB" id="193716at2759"/>
<evidence type="ECO:0000256" key="4">
    <source>
        <dbReference type="ARBA" id="ARBA00022840"/>
    </source>
</evidence>
<keyword evidence="4 7" id="KW-0067">ATP-binding</keyword>
<dbReference type="VEuPathDB" id="FungiDB:ASPZODRAFT_89818"/>
<organism evidence="12 13">
    <name type="scientific">Penicilliopsis zonata CBS 506.65</name>
    <dbReference type="NCBI Taxonomy" id="1073090"/>
    <lineage>
        <taxon>Eukaryota</taxon>
        <taxon>Fungi</taxon>
        <taxon>Dikarya</taxon>
        <taxon>Ascomycota</taxon>
        <taxon>Pezizomycotina</taxon>
        <taxon>Eurotiomycetes</taxon>
        <taxon>Eurotiomycetidae</taxon>
        <taxon>Eurotiales</taxon>
        <taxon>Aspergillaceae</taxon>
        <taxon>Penicilliopsis</taxon>
    </lineage>
</organism>
<evidence type="ECO:0000313" key="12">
    <source>
        <dbReference type="EMBL" id="OJJ50044.1"/>
    </source>
</evidence>
<dbReference type="EC" id="3.6.4.13" evidence="8"/>
<dbReference type="Pfam" id="PF00271">
    <property type="entry name" value="Helicase_C"/>
    <property type="match status" value="1"/>
</dbReference>
<dbReference type="InterPro" id="IPR001650">
    <property type="entry name" value="Helicase_C-like"/>
</dbReference>
<dbReference type="Pfam" id="PF00270">
    <property type="entry name" value="DEAD"/>
    <property type="match status" value="1"/>
</dbReference>
<dbReference type="AlphaFoldDB" id="A0A1L9SSF4"/>
<dbReference type="GeneID" id="34616834"/>
<dbReference type="CDD" id="cd18787">
    <property type="entry name" value="SF2_C_DEAD"/>
    <property type="match status" value="1"/>
</dbReference>
<dbReference type="GO" id="GO:0016787">
    <property type="term" value="F:hydrolase activity"/>
    <property type="evidence" value="ECO:0007669"/>
    <property type="project" value="UniProtKB-KW"/>
</dbReference>
<dbReference type="PROSITE" id="PS00039">
    <property type="entry name" value="DEAD_ATP_HELICASE"/>
    <property type="match status" value="1"/>
</dbReference>
<evidence type="ECO:0000259" key="11">
    <source>
        <dbReference type="PROSITE" id="PS51194"/>
    </source>
</evidence>
<dbReference type="InterPro" id="IPR014001">
    <property type="entry name" value="Helicase_ATP-bd"/>
</dbReference>
<evidence type="ECO:0000256" key="7">
    <source>
        <dbReference type="RuleBase" id="RU000492"/>
    </source>
</evidence>
<keyword evidence="1 7" id="KW-0547">Nucleotide-binding</keyword>
<dbReference type="STRING" id="1073090.A0A1L9SSF4"/>
<comment type="function">
    <text evidence="8">RNA helicase.</text>
</comment>